<dbReference type="KEGG" id="orz:FNH13_08135"/>
<comment type="similarity">
    <text evidence="1">Belongs to the ROK (NagC/XylR) family.</text>
</comment>
<dbReference type="EMBL" id="CP041616">
    <property type="protein sequence ID" value="QDO88316.1"/>
    <property type="molecule type" value="Genomic_DNA"/>
</dbReference>
<proteinExistence type="inferred from homology"/>
<dbReference type="PANTHER" id="PTHR18964">
    <property type="entry name" value="ROK (REPRESSOR, ORF, KINASE) FAMILY"/>
    <property type="match status" value="1"/>
</dbReference>
<dbReference type="InterPro" id="IPR000600">
    <property type="entry name" value="ROK"/>
</dbReference>
<evidence type="ECO:0000256" key="2">
    <source>
        <dbReference type="SAM" id="MobiDB-lite"/>
    </source>
</evidence>
<keyword evidence="4" id="KW-1185">Reference proteome</keyword>
<accession>A0A516G9X1</accession>
<dbReference type="Pfam" id="PF00480">
    <property type="entry name" value="ROK"/>
    <property type="match status" value="1"/>
</dbReference>
<dbReference type="Proteomes" id="UP000315395">
    <property type="component" value="Chromosome"/>
</dbReference>
<dbReference type="InterPro" id="IPR036390">
    <property type="entry name" value="WH_DNA-bd_sf"/>
</dbReference>
<sequence>MEGFSALSGGLSTATQATLRATNLRVVLREILSATEPLSRAGVASRTGMTRSTASRLVDELIAGRLVHEGIPQLSGPGRPGVPLEAARGTVGALGVQINSARVAVRLVDLSGAVVAEWEGEHPPQCEPEESLVVLRQGVGAVLDEAPKGLHLVGAALALPGMVDTDAHRLLHAPHLAWQELDLAVLAGELGLDVPWDVGSEAHYAARSVLEPRPGVVGPHRDFICLYGDVGLGAALVTDGVVRSDAHGFAGAIGHVPYRTDGPTCACGASGCLEMYAGPRALLERAGLPPGTDLADLAERAADGQAGNGQTADGQNADGQNAHERAADGQDSALEALSTAGTALGTVLSGAVNLVDASTIIMAGRLGQVASALRPALVAALSARAVAGDSDDYQVEAAVDSLPAVSGAAISMLRPVIDDPAGYLSGHSGERRLA</sequence>
<dbReference type="OrthoDB" id="5174513at2"/>
<dbReference type="AlphaFoldDB" id="A0A516G9X1"/>
<dbReference type="Gene3D" id="1.10.10.10">
    <property type="entry name" value="Winged helix-like DNA-binding domain superfamily/Winged helix DNA-binding domain"/>
    <property type="match status" value="1"/>
</dbReference>
<organism evidence="3 4">
    <name type="scientific">Ornithinimicrobium ciconiae</name>
    <dbReference type="NCBI Taxonomy" id="2594265"/>
    <lineage>
        <taxon>Bacteria</taxon>
        <taxon>Bacillati</taxon>
        <taxon>Actinomycetota</taxon>
        <taxon>Actinomycetes</taxon>
        <taxon>Micrococcales</taxon>
        <taxon>Ornithinimicrobiaceae</taxon>
        <taxon>Ornithinimicrobium</taxon>
    </lineage>
</organism>
<feature type="region of interest" description="Disordered" evidence="2">
    <location>
        <begin position="304"/>
        <end position="330"/>
    </location>
</feature>
<dbReference type="InterPro" id="IPR036388">
    <property type="entry name" value="WH-like_DNA-bd_sf"/>
</dbReference>
<dbReference type="SUPFAM" id="SSF46785">
    <property type="entry name" value="Winged helix' DNA-binding domain"/>
    <property type="match status" value="1"/>
</dbReference>
<name>A0A516G9X1_9MICO</name>
<evidence type="ECO:0000256" key="1">
    <source>
        <dbReference type="ARBA" id="ARBA00006479"/>
    </source>
</evidence>
<gene>
    <name evidence="3" type="ORF">FNH13_08135</name>
</gene>
<evidence type="ECO:0000313" key="3">
    <source>
        <dbReference type="EMBL" id="QDO88316.1"/>
    </source>
</evidence>
<dbReference type="Gene3D" id="3.30.420.40">
    <property type="match status" value="2"/>
</dbReference>
<feature type="compositionally biased region" description="Polar residues" evidence="2">
    <location>
        <begin position="308"/>
        <end position="319"/>
    </location>
</feature>
<dbReference type="RefSeq" id="WP_143782991.1">
    <property type="nucleotide sequence ID" value="NZ_CP041616.1"/>
</dbReference>
<dbReference type="InterPro" id="IPR043129">
    <property type="entry name" value="ATPase_NBD"/>
</dbReference>
<protein>
    <submittedName>
        <fullName evidence="3">ROK family transcriptional regulator</fullName>
    </submittedName>
</protein>
<reference evidence="3 4" key="1">
    <citation type="submission" date="2019-07" db="EMBL/GenBank/DDBJ databases">
        <title>complete genome sequencing of Ornithinimicrobium sp. H23M54.</title>
        <authorList>
            <person name="Bae J.-W."/>
            <person name="Lee S.-Y."/>
        </authorList>
    </citation>
    <scope>NUCLEOTIDE SEQUENCE [LARGE SCALE GENOMIC DNA]</scope>
    <source>
        <strain evidence="3 4">H23M54</strain>
    </source>
</reference>
<dbReference type="SUPFAM" id="SSF53067">
    <property type="entry name" value="Actin-like ATPase domain"/>
    <property type="match status" value="2"/>
</dbReference>
<evidence type="ECO:0000313" key="4">
    <source>
        <dbReference type="Proteomes" id="UP000315395"/>
    </source>
</evidence>
<dbReference type="PANTHER" id="PTHR18964:SF149">
    <property type="entry name" value="BIFUNCTIONAL UDP-N-ACETYLGLUCOSAMINE 2-EPIMERASE_N-ACETYLMANNOSAMINE KINASE"/>
    <property type="match status" value="1"/>
</dbReference>